<dbReference type="eggNOG" id="COG0745">
    <property type="taxonomic scope" value="Bacteria"/>
</dbReference>
<dbReference type="SMART" id="SM00862">
    <property type="entry name" value="Trans_reg_C"/>
    <property type="match status" value="1"/>
</dbReference>
<dbReference type="InterPro" id="IPR011006">
    <property type="entry name" value="CheY-like_superfamily"/>
</dbReference>
<dbReference type="InterPro" id="IPR039420">
    <property type="entry name" value="WalR-like"/>
</dbReference>
<dbReference type="Gene3D" id="3.40.50.2300">
    <property type="match status" value="1"/>
</dbReference>
<feature type="domain" description="OmpR/PhoB-type" evidence="5">
    <location>
        <begin position="130"/>
        <end position="228"/>
    </location>
</feature>
<dbReference type="Pfam" id="PF00072">
    <property type="entry name" value="Response_reg"/>
    <property type="match status" value="1"/>
</dbReference>
<organism evidence="6 7">
    <name type="scientific">Bradyrhizobium oligotrophicum S58</name>
    <dbReference type="NCBI Taxonomy" id="1245469"/>
    <lineage>
        <taxon>Bacteria</taxon>
        <taxon>Pseudomonadati</taxon>
        <taxon>Pseudomonadota</taxon>
        <taxon>Alphaproteobacteria</taxon>
        <taxon>Hyphomicrobiales</taxon>
        <taxon>Nitrobacteraceae</taxon>
        <taxon>Bradyrhizobium</taxon>
    </lineage>
</organism>
<dbReference type="Proteomes" id="UP000011841">
    <property type="component" value="Chromosome"/>
</dbReference>
<evidence type="ECO:0000256" key="1">
    <source>
        <dbReference type="ARBA" id="ARBA00023125"/>
    </source>
</evidence>
<keyword evidence="1 3" id="KW-0238">DNA-binding</keyword>
<protein>
    <submittedName>
        <fullName evidence="6">Two-component response regulator</fullName>
    </submittedName>
</protein>
<dbReference type="AlphaFoldDB" id="M5A1N8"/>
<dbReference type="InterPro" id="IPR016032">
    <property type="entry name" value="Sig_transdc_resp-reg_C-effctor"/>
</dbReference>
<dbReference type="Pfam" id="PF00486">
    <property type="entry name" value="Trans_reg_C"/>
    <property type="match status" value="1"/>
</dbReference>
<feature type="DNA-binding region" description="OmpR/PhoB-type" evidence="3">
    <location>
        <begin position="130"/>
        <end position="228"/>
    </location>
</feature>
<keyword evidence="2" id="KW-0597">Phosphoprotein</keyword>
<dbReference type="STRING" id="1245469.S58_68030"/>
<dbReference type="CDD" id="cd00383">
    <property type="entry name" value="trans_reg_C"/>
    <property type="match status" value="1"/>
</dbReference>
<dbReference type="Gene3D" id="1.10.10.10">
    <property type="entry name" value="Winged helix-like DNA-binding domain superfamily/Winged helix DNA-binding domain"/>
    <property type="match status" value="1"/>
</dbReference>
<dbReference type="InterPro" id="IPR001867">
    <property type="entry name" value="OmpR/PhoB-type_DNA-bd"/>
</dbReference>
<dbReference type="KEGG" id="aol:S58_68030"/>
<evidence type="ECO:0000256" key="2">
    <source>
        <dbReference type="PROSITE-ProRule" id="PRU00169"/>
    </source>
</evidence>
<dbReference type="GO" id="GO:0000976">
    <property type="term" value="F:transcription cis-regulatory region binding"/>
    <property type="evidence" value="ECO:0007669"/>
    <property type="project" value="TreeGrafter"/>
</dbReference>
<dbReference type="GO" id="GO:0005829">
    <property type="term" value="C:cytosol"/>
    <property type="evidence" value="ECO:0007669"/>
    <property type="project" value="TreeGrafter"/>
</dbReference>
<dbReference type="SMART" id="SM00448">
    <property type="entry name" value="REC"/>
    <property type="match status" value="1"/>
</dbReference>
<dbReference type="PANTHER" id="PTHR48111">
    <property type="entry name" value="REGULATOR OF RPOS"/>
    <property type="match status" value="1"/>
</dbReference>
<dbReference type="InterPro" id="IPR001789">
    <property type="entry name" value="Sig_transdc_resp-reg_receiver"/>
</dbReference>
<evidence type="ECO:0000313" key="7">
    <source>
        <dbReference type="Proteomes" id="UP000011841"/>
    </source>
</evidence>
<dbReference type="GO" id="GO:0006355">
    <property type="term" value="P:regulation of DNA-templated transcription"/>
    <property type="evidence" value="ECO:0007669"/>
    <property type="project" value="InterPro"/>
</dbReference>
<dbReference type="PROSITE" id="PS51755">
    <property type="entry name" value="OMPR_PHOB"/>
    <property type="match status" value="1"/>
</dbReference>
<dbReference type="PANTHER" id="PTHR48111:SF36">
    <property type="entry name" value="TRANSCRIPTIONAL REGULATORY PROTEIN CUTR"/>
    <property type="match status" value="1"/>
</dbReference>
<dbReference type="SUPFAM" id="SSF46894">
    <property type="entry name" value="C-terminal effector domain of the bipartite response regulators"/>
    <property type="match status" value="1"/>
</dbReference>
<evidence type="ECO:0000256" key="3">
    <source>
        <dbReference type="PROSITE-ProRule" id="PRU01091"/>
    </source>
</evidence>
<feature type="modified residue" description="4-aspartylphosphate" evidence="2">
    <location>
        <position position="57"/>
    </location>
</feature>
<sequence length="229" mass="25123">MLRENGVRVLVVEDDPQLGIWLRDALATAFGSSDIVTTLDEARAAIAVRSFELVVIDRGLPDGDGLALLPHLRQQQPSPATVVLTALDDPVDIARALDEGADDYVAKPFEPIELVARARAVLRRLFLDRGAMVSIANLSYDVVNRAVCVDQAPIVVPRRELAILEALVRRSGRVVLRETLESAAYGFEDEIQSNAIEAHVSRLRRRLREANCKAAIRPVRGLGYLLSGE</sequence>
<proteinExistence type="predicted"/>
<dbReference type="EMBL" id="AP012603">
    <property type="protein sequence ID" value="BAM92770.1"/>
    <property type="molecule type" value="Genomic_DNA"/>
</dbReference>
<evidence type="ECO:0000259" key="5">
    <source>
        <dbReference type="PROSITE" id="PS51755"/>
    </source>
</evidence>
<dbReference type="HOGENOM" id="CLU_000445_30_1_5"/>
<dbReference type="GO" id="GO:0032993">
    <property type="term" value="C:protein-DNA complex"/>
    <property type="evidence" value="ECO:0007669"/>
    <property type="project" value="TreeGrafter"/>
</dbReference>
<name>M5A1N8_9BRAD</name>
<gene>
    <name evidence="6" type="ORF">S58_68030</name>
</gene>
<feature type="domain" description="Response regulatory" evidence="4">
    <location>
        <begin position="8"/>
        <end position="122"/>
    </location>
</feature>
<dbReference type="InterPro" id="IPR036388">
    <property type="entry name" value="WH-like_DNA-bd_sf"/>
</dbReference>
<accession>M5A1N8</accession>
<keyword evidence="7" id="KW-1185">Reference proteome</keyword>
<evidence type="ECO:0000313" key="6">
    <source>
        <dbReference type="EMBL" id="BAM92770.1"/>
    </source>
</evidence>
<reference evidence="6 7" key="1">
    <citation type="journal article" date="2013" name="Appl. Environ. Microbiol.">
        <title>Genome analysis suggests that the soil oligotrophic bacterium Agromonas oligotrophica (Bradyrhizobium oligotrophicum) is a nitrogen-fixing symbiont of Aeschynomene indica.</title>
        <authorList>
            <person name="Okubo T."/>
            <person name="Fukushima S."/>
            <person name="Itakura M."/>
            <person name="Oshima K."/>
            <person name="Longtonglang A."/>
            <person name="Teaumroong N."/>
            <person name="Mitsui H."/>
            <person name="Hattori M."/>
            <person name="Hattori R."/>
            <person name="Hattori T."/>
            <person name="Minamisawa K."/>
        </authorList>
    </citation>
    <scope>NUCLEOTIDE SEQUENCE [LARGE SCALE GENOMIC DNA]</scope>
    <source>
        <strain evidence="6 7">S58</strain>
    </source>
</reference>
<dbReference type="GO" id="GO:0000156">
    <property type="term" value="F:phosphorelay response regulator activity"/>
    <property type="evidence" value="ECO:0007669"/>
    <property type="project" value="TreeGrafter"/>
</dbReference>
<dbReference type="PROSITE" id="PS50110">
    <property type="entry name" value="RESPONSE_REGULATORY"/>
    <property type="match status" value="1"/>
</dbReference>
<dbReference type="PATRIC" id="fig|1245469.3.peg.6959"/>
<dbReference type="SUPFAM" id="SSF52172">
    <property type="entry name" value="CheY-like"/>
    <property type="match status" value="1"/>
</dbReference>
<evidence type="ECO:0000259" key="4">
    <source>
        <dbReference type="PROSITE" id="PS50110"/>
    </source>
</evidence>